<keyword evidence="2" id="KW-1185">Reference proteome</keyword>
<evidence type="ECO:0000313" key="1">
    <source>
        <dbReference type="EMBL" id="QDU37694.1"/>
    </source>
</evidence>
<proteinExistence type="predicted"/>
<dbReference type="AlphaFoldDB" id="A0A517Z5F0"/>
<accession>A0A517Z5F0</accession>
<dbReference type="RefSeq" id="WP_145368708.1">
    <property type="nucleotide sequence ID" value="NZ_CP036275.1"/>
</dbReference>
<organism evidence="1 2">
    <name type="scientific">Maioricimonas rarisocia</name>
    <dbReference type="NCBI Taxonomy" id="2528026"/>
    <lineage>
        <taxon>Bacteria</taxon>
        <taxon>Pseudomonadati</taxon>
        <taxon>Planctomycetota</taxon>
        <taxon>Planctomycetia</taxon>
        <taxon>Planctomycetales</taxon>
        <taxon>Planctomycetaceae</taxon>
        <taxon>Maioricimonas</taxon>
    </lineage>
</organism>
<evidence type="ECO:0000313" key="2">
    <source>
        <dbReference type="Proteomes" id="UP000320496"/>
    </source>
</evidence>
<dbReference type="Proteomes" id="UP000320496">
    <property type="component" value="Chromosome"/>
</dbReference>
<dbReference type="KEGG" id="mri:Mal4_20100"/>
<reference evidence="1 2" key="1">
    <citation type="submission" date="2019-02" db="EMBL/GenBank/DDBJ databases">
        <title>Deep-cultivation of Planctomycetes and their phenomic and genomic characterization uncovers novel biology.</title>
        <authorList>
            <person name="Wiegand S."/>
            <person name="Jogler M."/>
            <person name="Boedeker C."/>
            <person name="Pinto D."/>
            <person name="Vollmers J."/>
            <person name="Rivas-Marin E."/>
            <person name="Kohn T."/>
            <person name="Peeters S.H."/>
            <person name="Heuer A."/>
            <person name="Rast P."/>
            <person name="Oberbeckmann S."/>
            <person name="Bunk B."/>
            <person name="Jeske O."/>
            <person name="Meyerdierks A."/>
            <person name="Storesund J.E."/>
            <person name="Kallscheuer N."/>
            <person name="Luecker S."/>
            <person name="Lage O.M."/>
            <person name="Pohl T."/>
            <person name="Merkel B.J."/>
            <person name="Hornburger P."/>
            <person name="Mueller R.-W."/>
            <person name="Bruemmer F."/>
            <person name="Labrenz M."/>
            <person name="Spormann A.M."/>
            <person name="Op den Camp H."/>
            <person name="Overmann J."/>
            <person name="Amann R."/>
            <person name="Jetten M.S.M."/>
            <person name="Mascher T."/>
            <person name="Medema M.H."/>
            <person name="Devos D.P."/>
            <person name="Kaster A.-K."/>
            <person name="Ovreas L."/>
            <person name="Rohde M."/>
            <person name="Galperin M.Y."/>
            <person name="Jogler C."/>
        </authorList>
    </citation>
    <scope>NUCLEOTIDE SEQUENCE [LARGE SCALE GENOMIC DNA]</scope>
    <source>
        <strain evidence="1 2">Mal4</strain>
    </source>
</reference>
<gene>
    <name evidence="1" type="ORF">Mal4_20100</name>
</gene>
<dbReference type="EMBL" id="CP036275">
    <property type="protein sequence ID" value="QDU37694.1"/>
    <property type="molecule type" value="Genomic_DNA"/>
</dbReference>
<protein>
    <submittedName>
        <fullName evidence="1">Uncharacterized protein</fullName>
    </submittedName>
</protein>
<name>A0A517Z5F0_9PLAN</name>
<sequence>MATQEKRVPPNRTQSPFVHWTWDCRSAVGLFATLLILVCAVGVRSMQAQELKDIPVDHSNPGLYKDHMAIKFQCHFTIEYLSGSDNYFTSREDLNPDVSSIDDLVKEFEQKTNLRVVVDRQDEQHPVLHLIDKELGKKSEVLDRKIDFQYSGRVGDIAAVMEKQRIPGIEPPRSGIGPLEAFNDHVTEVTIDVKQTSIRHILTHCVDLDEYKRTIWSAKTYQAEDGTWKTQIRFYGPRGR</sequence>
<dbReference type="OrthoDB" id="250386at2"/>